<gene>
    <name evidence="1" type="ORF">ENU14_00665</name>
</gene>
<protein>
    <submittedName>
        <fullName evidence="1">Uncharacterized protein</fullName>
    </submittedName>
</protein>
<evidence type="ECO:0000313" key="1">
    <source>
        <dbReference type="EMBL" id="HGM58093.1"/>
    </source>
</evidence>
<name>A0A7C4D996_STAMA</name>
<dbReference type="EMBL" id="DTBJ01000009">
    <property type="protein sequence ID" value="HGM58093.1"/>
    <property type="molecule type" value="Genomic_DNA"/>
</dbReference>
<organism evidence="1">
    <name type="scientific">Staphylothermus marinus</name>
    <dbReference type="NCBI Taxonomy" id="2280"/>
    <lineage>
        <taxon>Archaea</taxon>
        <taxon>Thermoproteota</taxon>
        <taxon>Thermoprotei</taxon>
        <taxon>Desulfurococcales</taxon>
        <taxon>Desulfurococcaceae</taxon>
        <taxon>Staphylothermus</taxon>
    </lineage>
</organism>
<proteinExistence type="predicted"/>
<dbReference type="AlphaFoldDB" id="A0A7C4D996"/>
<reference evidence="1" key="1">
    <citation type="journal article" date="2020" name="mSystems">
        <title>Genome- and Community-Level Interaction Insights into Carbon Utilization and Element Cycling Functions of Hydrothermarchaeota in Hydrothermal Sediment.</title>
        <authorList>
            <person name="Zhou Z."/>
            <person name="Liu Y."/>
            <person name="Xu W."/>
            <person name="Pan J."/>
            <person name="Luo Z.H."/>
            <person name="Li M."/>
        </authorList>
    </citation>
    <scope>NUCLEOTIDE SEQUENCE [LARGE SCALE GENOMIC DNA]</scope>
    <source>
        <strain evidence="1">SpSt-642</strain>
    </source>
</reference>
<sequence length="108" mass="12389">MLKILFTVLFTILTVLNNSNTLTYRIIYPDGTYESVIIDLNKTSFLKIGEYVICLKYDILLNNYSSSIVDESIKTIALEQSVDSSVIQFVDYVVKYVLIDLNNTVYEL</sequence>
<accession>A0A7C4D996</accession>
<comment type="caution">
    <text evidence="1">The sequence shown here is derived from an EMBL/GenBank/DDBJ whole genome shotgun (WGS) entry which is preliminary data.</text>
</comment>